<dbReference type="GO" id="GO:0007157">
    <property type="term" value="P:heterophilic cell-cell adhesion via plasma membrane cell adhesion molecules"/>
    <property type="evidence" value="ECO:0007669"/>
    <property type="project" value="TreeGrafter"/>
</dbReference>
<evidence type="ECO:0000256" key="2">
    <source>
        <dbReference type="ARBA" id="ARBA00022729"/>
    </source>
</evidence>
<dbReference type="SUPFAM" id="SSF57196">
    <property type="entry name" value="EGF/Laminin"/>
    <property type="match status" value="2"/>
</dbReference>
<evidence type="ECO:0000256" key="3">
    <source>
        <dbReference type="ARBA" id="ARBA00022737"/>
    </source>
</evidence>
<dbReference type="GO" id="GO:0045197">
    <property type="term" value="P:establishment or maintenance of epithelial cell apical/basal polarity"/>
    <property type="evidence" value="ECO:0007669"/>
    <property type="project" value="TreeGrafter"/>
</dbReference>
<dbReference type="SMART" id="SM00179">
    <property type="entry name" value="EGF_CA"/>
    <property type="match status" value="4"/>
</dbReference>
<dbReference type="PROSITE" id="PS01180">
    <property type="entry name" value="CUB"/>
    <property type="match status" value="3"/>
</dbReference>
<feature type="disulfide bond" evidence="5">
    <location>
        <begin position="841"/>
        <end position="868"/>
    </location>
</feature>
<dbReference type="InterPro" id="IPR051022">
    <property type="entry name" value="Notch_Cell-Fate_Det"/>
</dbReference>
<dbReference type="OrthoDB" id="5856532at2759"/>
<dbReference type="InterPro" id="IPR009030">
    <property type="entry name" value="Growth_fac_rcpt_cys_sf"/>
</dbReference>
<evidence type="ECO:0000256" key="4">
    <source>
        <dbReference type="ARBA" id="ARBA00023157"/>
    </source>
</evidence>
<feature type="domain" description="CUB" evidence="8">
    <location>
        <begin position="237"/>
        <end position="341"/>
    </location>
</feature>
<proteinExistence type="predicted"/>
<feature type="domain" description="EGF-like" evidence="9">
    <location>
        <begin position="6"/>
        <end position="43"/>
    </location>
</feature>
<dbReference type="GO" id="GO:0005509">
    <property type="term" value="F:calcium ion binding"/>
    <property type="evidence" value="ECO:0007669"/>
    <property type="project" value="InterPro"/>
</dbReference>
<evidence type="ECO:0000259" key="9">
    <source>
        <dbReference type="PROSITE" id="PS50026"/>
    </source>
</evidence>
<feature type="disulfide bond" evidence="6">
    <location>
        <begin position="680"/>
        <end position="689"/>
    </location>
</feature>
<evidence type="ECO:0000259" key="8">
    <source>
        <dbReference type="PROSITE" id="PS01180"/>
    </source>
</evidence>
<dbReference type="GO" id="GO:0032991">
    <property type="term" value="C:protein-containing complex"/>
    <property type="evidence" value="ECO:0007669"/>
    <property type="project" value="TreeGrafter"/>
</dbReference>
<keyword evidence="1 6" id="KW-0245">EGF-like domain</keyword>
<dbReference type="Pfam" id="PF00431">
    <property type="entry name" value="CUB"/>
    <property type="match status" value="2"/>
</dbReference>
<dbReference type="SUPFAM" id="SSF57184">
    <property type="entry name" value="Growth factor receptor domain"/>
    <property type="match status" value="1"/>
</dbReference>
<evidence type="ECO:0000256" key="1">
    <source>
        <dbReference type="ARBA" id="ARBA00022536"/>
    </source>
</evidence>
<dbReference type="InterPro" id="IPR035914">
    <property type="entry name" value="Sperma_CUB_dom_sf"/>
</dbReference>
<evidence type="ECO:0000256" key="6">
    <source>
        <dbReference type="PROSITE-ProRule" id="PRU00076"/>
    </source>
</evidence>
<evidence type="ECO:0000313" key="10">
    <source>
        <dbReference type="EMBL" id="CDW57401.1"/>
    </source>
</evidence>
<keyword evidence="7" id="KW-0812">Transmembrane</keyword>
<feature type="domain" description="CUB" evidence="8">
    <location>
        <begin position="530"/>
        <end position="653"/>
    </location>
</feature>
<dbReference type="PROSITE" id="PS50026">
    <property type="entry name" value="EGF_3"/>
    <property type="match status" value="5"/>
</dbReference>
<evidence type="ECO:0000256" key="5">
    <source>
        <dbReference type="PROSITE-ProRule" id="PRU00059"/>
    </source>
</evidence>
<dbReference type="InterPro" id="IPR000742">
    <property type="entry name" value="EGF"/>
</dbReference>
<evidence type="ECO:0000256" key="7">
    <source>
        <dbReference type="SAM" id="Phobius"/>
    </source>
</evidence>
<protein>
    <submittedName>
        <fullName evidence="10">HEGF and CUB domain containing protein</fullName>
    </submittedName>
</protein>
<dbReference type="Proteomes" id="UP000030665">
    <property type="component" value="Unassembled WGS sequence"/>
</dbReference>
<dbReference type="PANTHER" id="PTHR24049">
    <property type="entry name" value="CRUMBS FAMILY MEMBER"/>
    <property type="match status" value="1"/>
</dbReference>
<feature type="disulfide bond" evidence="6">
    <location>
        <begin position="368"/>
        <end position="377"/>
    </location>
</feature>
<dbReference type="InterPro" id="IPR001881">
    <property type="entry name" value="EGF-like_Ca-bd_dom"/>
</dbReference>
<keyword evidence="2" id="KW-0732">Signal</keyword>
<dbReference type="PROSITE" id="PS00022">
    <property type="entry name" value="EGF_1"/>
    <property type="match status" value="4"/>
</dbReference>
<feature type="transmembrane region" description="Helical" evidence="7">
    <location>
        <begin position="470"/>
        <end position="489"/>
    </location>
</feature>
<name>A0A077ZAT4_TRITR</name>
<organism evidence="10 11">
    <name type="scientific">Trichuris trichiura</name>
    <name type="common">Whipworm</name>
    <name type="synonym">Trichocephalus trichiurus</name>
    <dbReference type="NCBI Taxonomy" id="36087"/>
    <lineage>
        <taxon>Eukaryota</taxon>
        <taxon>Metazoa</taxon>
        <taxon>Ecdysozoa</taxon>
        <taxon>Nematoda</taxon>
        <taxon>Enoplea</taxon>
        <taxon>Dorylaimia</taxon>
        <taxon>Trichinellida</taxon>
        <taxon>Trichuridae</taxon>
        <taxon>Trichuris</taxon>
    </lineage>
</organism>
<dbReference type="STRING" id="36087.A0A077ZAT4"/>
<dbReference type="Gene3D" id="2.60.120.290">
    <property type="entry name" value="Spermadhesin, CUB domain"/>
    <property type="match status" value="3"/>
</dbReference>
<dbReference type="GO" id="GO:0005886">
    <property type="term" value="C:plasma membrane"/>
    <property type="evidence" value="ECO:0007669"/>
    <property type="project" value="TreeGrafter"/>
</dbReference>
<comment type="caution">
    <text evidence="6">Lacks conserved residue(s) required for the propagation of feature annotation.</text>
</comment>
<dbReference type="PANTHER" id="PTHR24049:SF22">
    <property type="entry name" value="DROSOPHILA CRUMBS HOMOLOG"/>
    <property type="match status" value="1"/>
</dbReference>
<dbReference type="EMBL" id="HG806158">
    <property type="protein sequence ID" value="CDW57401.1"/>
    <property type="molecule type" value="Genomic_DNA"/>
</dbReference>
<sequence>MHTFQAHEKCLDKRCPTNSACVVTPRDELQCICDSNSVGPNCEVINLCKHVKCDNGGLCQMKMGGFSCICPPEFTGNSFIDVNECLSSPCNNNGLCVNGNEGSTVHHEIIDTEAVIRANSSMKIAQWSLLSKDATLTHVTVEIVFLNLSRNQTIRISEGNKNYCMESEDLAVLRFGAKHPQKVTSYGSSLVITFLNNENILSEPAEVFMFSIRWNRCPPGLYGPSCAYKSADEFANCTRTEVSAEQSVHSLNFPQKYPANIQCTWTFETPDQDQVFLITMKTADIDCPADYLQLDLGMNESVKICEESQTTYFSRGKQVSFTFSSDGFNERRGFDAHIKAVMDKCKNFPCPNNSVCKNVNNGVAECTCPHGYTGQNCETMDASFDEDYLEILGSNGSQLMLFELSKYSGNTMETSFFLKDSKVSILLHSGYNGNGARRFRFKFYNSFDYCSAYPCMNDGVCQNNLHTSSVHVLILTGIAIIVVIMPVMFKLRMRETILMQKGDNYFAFSPVPVRLAFQIFGVKNLLVPIKGNVYMMQMARSVTVILDLPEQPVNKGASCSWNFTVSSDSCVHLLLDFVDLKSNYADYKLCDPERLDIYYLDTSNGEKHLIRSLCDEDVQIEIVSPSNNLIIDYKTIEDADYEHLGFLARYQIDINDCTADKCGGNTVCVDAFNSSYKCVCKPGFTGSKCETKYSACSHFKPCKFGECIDVSDTFNCICEAGYTVPSICNTYACNTGTCQVLSSGDPICQCPEGVFGEHCEIKPEIKCNGRLTNPTDSFVLSTGNSSEDTVCGLEISPDAIDRLGKKKIYLRILFSTLQPSECNENYLEINAVSFHSLIYPCHDRTLPGETGWFSSPNYPNDYPHDINCSWTISTPGKPAEVVFDFIDLEGKYPQCTSDYIE</sequence>
<dbReference type="SMART" id="SM00181">
    <property type="entry name" value="EGF"/>
    <property type="match status" value="6"/>
</dbReference>
<feature type="domain" description="EGF-like" evidence="9">
    <location>
        <begin position="653"/>
        <end position="690"/>
    </location>
</feature>
<keyword evidence="3" id="KW-0677">Repeat</keyword>
<keyword evidence="7" id="KW-0472">Membrane</keyword>
<gene>
    <name evidence="10" type="ORF">TTRE_0000569301</name>
</gene>
<feature type="domain" description="CUB" evidence="8">
    <location>
        <begin position="841"/>
        <end position="901"/>
    </location>
</feature>
<keyword evidence="7" id="KW-1133">Transmembrane helix</keyword>
<dbReference type="CDD" id="cd00041">
    <property type="entry name" value="CUB"/>
    <property type="match status" value="3"/>
</dbReference>
<keyword evidence="11" id="KW-1185">Reference proteome</keyword>
<feature type="domain" description="EGF-like" evidence="9">
    <location>
        <begin position="44"/>
        <end position="80"/>
    </location>
</feature>
<dbReference type="AlphaFoldDB" id="A0A077ZAT4"/>
<feature type="disulfide bond" evidence="6">
    <location>
        <begin position="33"/>
        <end position="42"/>
    </location>
</feature>
<dbReference type="CDD" id="cd00054">
    <property type="entry name" value="EGF_CA"/>
    <property type="match status" value="3"/>
</dbReference>
<dbReference type="SMART" id="SM00042">
    <property type="entry name" value="CUB"/>
    <property type="match status" value="2"/>
</dbReference>
<feature type="domain" description="EGF-like" evidence="9">
    <location>
        <begin position="729"/>
        <end position="760"/>
    </location>
</feature>
<dbReference type="InterPro" id="IPR000859">
    <property type="entry name" value="CUB_dom"/>
</dbReference>
<feature type="disulfide bond" evidence="6">
    <location>
        <begin position="750"/>
        <end position="759"/>
    </location>
</feature>
<keyword evidence="4 6" id="KW-1015">Disulfide bond</keyword>
<dbReference type="Gene3D" id="2.10.25.10">
    <property type="entry name" value="Laminin"/>
    <property type="match status" value="4"/>
</dbReference>
<feature type="domain" description="EGF-like" evidence="9">
    <location>
        <begin position="341"/>
        <end position="378"/>
    </location>
</feature>
<dbReference type="SUPFAM" id="SSF49854">
    <property type="entry name" value="Spermadhesin, CUB domain"/>
    <property type="match status" value="3"/>
</dbReference>
<evidence type="ECO:0000313" key="11">
    <source>
        <dbReference type="Proteomes" id="UP000030665"/>
    </source>
</evidence>
<reference evidence="10" key="2">
    <citation type="submission" date="2014-03" db="EMBL/GenBank/DDBJ databases">
        <title>The whipworm genome and dual-species transcriptomics of an intimate host-pathogen interaction.</title>
        <authorList>
            <person name="Foth B.J."/>
            <person name="Tsai I.J."/>
            <person name="Reid A.J."/>
            <person name="Bancroft A.J."/>
            <person name="Nichol S."/>
            <person name="Tracey A."/>
            <person name="Holroyd N."/>
            <person name="Cotton J.A."/>
            <person name="Stanley E.J."/>
            <person name="Zarowiecki M."/>
            <person name="Liu J.Z."/>
            <person name="Huckvale T."/>
            <person name="Cooper P.J."/>
            <person name="Grencis R.K."/>
            <person name="Berriman M."/>
        </authorList>
    </citation>
    <scope>NUCLEOTIDE SEQUENCE [LARGE SCALE GENOMIC DNA]</scope>
</reference>
<dbReference type="PROSITE" id="PS01186">
    <property type="entry name" value="EGF_2"/>
    <property type="match status" value="2"/>
</dbReference>
<accession>A0A077ZAT4</accession>
<reference evidence="10" key="1">
    <citation type="submission" date="2014-01" db="EMBL/GenBank/DDBJ databases">
        <authorList>
            <person name="Aslett M."/>
        </authorList>
    </citation>
    <scope>NUCLEOTIDE SEQUENCE</scope>
</reference>